<dbReference type="OrthoDB" id="663550at2759"/>
<dbReference type="EMBL" id="CM017881">
    <property type="protein sequence ID" value="KAG1362743.1"/>
    <property type="molecule type" value="Genomic_DNA"/>
</dbReference>
<proteinExistence type="predicted"/>
<feature type="domain" description="Agenet" evidence="1">
    <location>
        <begin position="68"/>
        <end position="124"/>
    </location>
</feature>
<sequence length="249" mass="28676">MRYKKGSKVEVLSKREAPSGSWRCAEIISGNGHTYSVKYDCYSPDMDGAVERVPRKAIRPCPPVKHPRNWVPGDIVEVFEHNSWKLGEVSRVIGGNYFFVRLLGSSRKFRVHISDIRLRQSWHDNKWVVIQKNSERCNDALVNSQTKTGKFSTHLLQSCRELEKYGGDGHAYDEKIDRSKEPIPRSMKKRPHFFLSPNDTCTGARRKMRAVEKVGRCEGVTAGHPSQLLEKEESLLFIQKRYLKQKFIA</sequence>
<reference evidence="2" key="2">
    <citation type="submission" date="2019-07" db="EMBL/GenBank/DDBJ databases">
        <authorList>
            <person name="Yang Y."/>
            <person name="Bocs S."/>
            <person name="Baudouin L."/>
        </authorList>
    </citation>
    <scope>NUCLEOTIDE SEQUENCE</scope>
    <source>
        <tissue evidence="2">Spear leaf of Hainan Tall coconut</tissue>
    </source>
</reference>
<organism evidence="2 3">
    <name type="scientific">Cocos nucifera</name>
    <name type="common">Coconut palm</name>
    <dbReference type="NCBI Taxonomy" id="13894"/>
    <lineage>
        <taxon>Eukaryota</taxon>
        <taxon>Viridiplantae</taxon>
        <taxon>Streptophyta</taxon>
        <taxon>Embryophyta</taxon>
        <taxon>Tracheophyta</taxon>
        <taxon>Spermatophyta</taxon>
        <taxon>Magnoliopsida</taxon>
        <taxon>Liliopsida</taxon>
        <taxon>Arecaceae</taxon>
        <taxon>Arecoideae</taxon>
        <taxon>Cocoseae</taxon>
        <taxon>Attaleinae</taxon>
        <taxon>Cocos</taxon>
    </lineage>
</organism>
<feature type="domain" description="Agenet" evidence="1">
    <location>
        <begin position="1"/>
        <end position="66"/>
    </location>
</feature>
<evidence type="ECO:0000313" key="2">
    <source>
        <dbReference type="EMBL" id="KAG1362743.1"/>
    </source>
</evidence>
<comment type="caution">
    <text evidence="2">The sequence shown here is derived from an EMBL/GenBank/DDBJ whole genome shotgun (WGS) entry which is preliminary data.</text>
</comment>
<gene>
    <name evidence="2" type="ORF">COCNU_10G009620</name>
</gene>
<dbReference type="InterPro" id="IPR008395">
    <property type="entry name" value="Agenet-like_dom"/>
</dbReference>
<keyword evidence="3" id="KW-1185">Reference proteome</keyword>
<name>A0A8K0IMT6_COCNU</name>
<dbReference type="PANTHER" id="PTHR31917">
    <property type="entry name" value="AGENET DOMAIN-CONTAINING PROTEIN-RELATED"/>
    <property type="match status" value="1"/>
</dbReference>
<dbReference type="PANTHER" id="PTHR31917:SF5">
    <property type="entry name" value="OS02G0204500 PROTEIN"/>
    <property type="match status" value="1"/>
</dbReference>
<reference evidence="2" key="1">
    <citation type="journal article" date="2017" name="Gigascience">
        <title>The genome draft of coconut (Cocos nucifera).</title>
        <authorList>
            <person name="Xiao Y."/>
            <person name="Xu P."/>
            <person name="Fan H."/>
            <person name="Baudouin L."/>
            <person name="Xia W."/>
            <person name="Bocs S."/>
            <person name="Xu J."/>
            <person name="Li Q."/>
            <person name="Guo A."/>
            <person name="Zhou L."/>
            <person name="Li J."/>
            <person name="Wu Y."/>
            <person name="Ma Z."/>
            <person name="Armero A."/>
            <person name="Issali A.E."/>
            <person name="Liu N."/>
            <person name="Peng M."/>
            <person name="Yang Y."/>
        </authorList>
    </citation>
    <scope>NUCLEOTIDE SEQUENCE</scope>
    <source>
        <tissue evidence="2">Spear leaf of Hainan Tall coconut</tissue>
    </source>
</reference>
<dbReference type="SMART" id="SM00743">
    <property type="entry name" value="Agenet"/>
    <property type="match status" value="2"/>
</dbReference>
<dbReference type="Pfam" id="PF05641">
    <property type="entry name" value="Agenet"/>
    <property type="match status" value="1"/>
</dbReference>
<dbReference type="Proteomes" id="UP000797356">
    <property type="component" value="Chromosome 10"/>
</dbReference>
<evidence type="ECO:0000259" key="1">
    <source>
        <dbReference type="SMART" id="SM00743"/>
    </source>
</evidence>
<evidence type="ECO:0000313" key="3">
    <source>
        <dbReference type="Proteomes" id="UP000797356"/>
    </source>
</evidence>
<accession>A0A8K0IMT6</accession>
<protein>
    <submittedName>
        <fullName evidence="2">DUF724 domain-containing protein 3</fullName>
    </submittedName>
</protein>
<dbReference type="AlphaFoldDB" id="A0A8K0IMT6"/>
<dbReference type="InterPro" id="IPR014002">
    <property type="entry name" value="Agenet_dom_plant"/>
</dbReference>